<dbReference type="InterPro" id="IPR050679">
    <property type="entry name" value="Bact_HTH_transcr_reg"/>
</dbReference>
<dbReference type="SMART" id="SM00866">
    <property type="entry name" value="UTRA"/>
    <property type="match status" value="1"/>
</dbReference>
<feature type="domain" description="HTH gntR-type" evidence="4">
    <location>
        <begin position="5"/>
        <end position="73"/>
    </location>
</feature>
<dbReference type="PROSITE" id="PS50949">
    <property type="entry name" value="HTH_GNTR"/>
    <property type="match status" value="1"/>
</dbReference>
<dbReference type="Pfam" id="PF07702">
    <property type="entry name" value="UTRA"/>
    <property type="match status" value="1"/>
</dbReference>
<evidence type="ECO:0000259" key="4">
    <source>
        <dbReference type="PROSITE" id="PS50949"/>
    </source>
</evidence>
<dbReference type="GO" id="GO:0045892">
    <property type="term" value="P:negative regulation of DNA-templated transcription"/>
    <property type="evidence" value="ECO:0007669"/>
    <property type="project" value="TreeGrafter"/>
</dbReference>
<keyword evidence="6" id="KW-1185">Reference proteome</keyword>
<dbReference type="RefSeq" id="WP_173959708.1">
    <property type="nucleotide sequence ID" value="NZ_CP028940.1"/>
</dbReference>
<evidence type="ECO:0000313" key="6">
    <source>
        <dbReference type="Proteomes" id="UP000501090"/>
    </source>
</evidence>
<evidence type="ECO:0000256" key="1">
    <source>
        <dbReference type="ARBA" id="ARBA00023015"/>
    </source>
</evidence>
<dbReference type="GO" id="GO:0003700">
    <property type="term" value="F:DNA-binding transcription factor activity"/>
    <property type="evidence" value="ECO:0007669"/>
    <property type="project" value="InterPro"/>
</dbReference>
<sequence>MKGSLPLYKTLANALAQRIHNGDWAVGSNLPSEEALCASFDASRHTLRHALQTIESDGLVLRRQGVPTQVISRQKVRRFTQSFNSPIDILSYPRNTYRKNIVEEFIELDKPLSEMIGGAVGSSWYHIGGIRKQRDTEQVIAWTDIYILPQFASLTSEPEHSQVMVFEQIEKKYGTRIDRAEVDVYAVGAPANIAKKLQLRPHDPCLVIVRRYFDDQDKLFEITFTYHPENKYTYKMEFKSGVGN</sequence>
<dbReference type="InterPro" id="IPR036388">
    <property type="entry name" value="WH-like_DNA-bd_sf"/>
</dbReference>
<keyword evidence="2" id="KW-0238">DNA-binding</keyword>
<accession>A0A6M9PHR1</accession>
<reference evidence="5 6" key="1">
    <citation type="submission" date="2018-04" db="EMBL/GenBank/DDBJ databases">
        <title>Polynucleobacter sp. UK-Long2-W17 genome.</title>
        <authorList>
            <person name="Hahn M.W."/>
        </authorList>
    </citation>
    <scope>NUCLEOTIDE SEQUENCE [LARGE SCALE GENOMIC DNA]</scope>
    <source>
        <strain evidence="5 6">UK-Long2-W17</strain>
    </source>
</reference>
<name>A0A6M9PHR1_9BURK</name>
<dbReference type="Proteomes" id="UP000501090">
    <property type="component" value="Chromosome"/>
</dbReference>
<dbReference type="InterPro" id="IPR028978">
    <property type="entry name" value="Chorismate_lyase_/UTRA_dom_sf"/>
</dbReference>
<dbReference type="Gene3D" id="1.10.10.10">
    <property type="entry name" value="Winged helix-like DNA-binding domain superfamily/Winged helix DNA-binding domain"/>
    <property type="match status" value="1"/>
</dbReference>
<evidence type="ECO:0000313" key="5">
    <source>
        <dbReference type="EMBL" id="QKM59939.1"/>
    </source>
</evidence>
<dbReference type="SMART" id="SM00345">
    <property type="entry name" value="HTH_GNTR"/>
    <property type="match status" value="1"/>
</dbReference>
<evidence type="ECO:0000256" key="2">
    <source>
        <dbReference type="ARBA" id="ARBA00023125"/>
    </source>
</evidence>
<dbReference type="CDD" id="cd07377">
    <property type="entry name" value="WHTH_GntR"/>
    <property type="match status" value="1"/>
</dbReference>
<dbReference type="Gene3D" id="3.40.1410.10">
    <property type="entry name" value="Chorismate lyase-like"/>
    <property type="match status" value="1"/>
</dbReference>
<evidence type="ECO:0000256" key="3">
    <source>
        <dbReference type="ARBA" id="ARBA00023163"/>
    </source>
</evidence>
<dbReference type="InterPro" id="IPR011663">
    <property type="entry name" value="UTRA"/>
</dbReference>
<keyword evidence="3" id="KW-0804">Transcription</keyword>
<protein>
    <recommendedName>
        <fullName evidence="4">HTH gntR-type domain-containing protein</fullName>
    </recommendedName>
</protein>
<dbReference type="SUPFAM" id="SSF46785">
    <property type="entry name" value="Winged helix' DNA-binding domain"/>
    <property type="match status" value="1"/>
</dbReference>
<dbReference type="InterPro" id="IPR036390">
    <property type="entry name" value="WH_DNA-bd_sf"/>
</dbReference>
<dbReference type="PANTHER" id="PTHR44846">
    <property type="entry name" value="MANNOSYL-D-GLYCERATE TRANSPORT/METABOLISM SYSTEM REPRESSOR MNGR-RELATED"/>
    <property type="match status" value="1"/>
</dbReference>
<dbReference type="EMBL" id="CP028940">
    <property type="protein sequence ID" value="QKM59939.1"/>
    <property type="molecule type" value="Genomic_DNA"/>
</dbReference>
<dbReference type="InterPro" id="IPR000524">
    <property type="entry name" value="Tscrpt_reg_HTH_GntR"/>
</dbReference>
<keyword evidence="1" id="KW-0805">Transcription regulation</keyword>
<dbReference type="PRINTS" id="PR00035">
    <property type="entry name" value="HTHGNTR"/>
</dbReference>
<dbReference type="PANTHER" id="PTHR44846:SF1">
    <property type="entry name" value="MANNOSYL-D-GLYCERATE TRANSPORT_METABOLISM SYSTEM REPRESSOR MNGR-RELATED"/>
    <property type="match status" value="1"/>
</dbReference>
<dbReference type="Pfam" id="PF00392">
    <property type="entry name" value="GntR"/>
    <property type="match status" value="1"/>
</dbReference>
<dbReference type="AlphaFoldDB" id="A0A6M9PHR1"/>
<dbReference type="SUPFAM" id="SSF64288">
    <property type="entry name" value="Chorismate lyase-like"/>
    <property type="match status" value="1"/>
</dbReference>
<dbReference type="GO" id="GO:0003677">
    <property type="term" value="F:DNA binding"/>
    <property type="evidence" value="ECO:0007669"/>
    <property type="project" value="UniProtKB-KW"/>
</dbReference>
<gene>
    <name evidence="5" type="ORF">DN92_02160</name>
</gene>
<proteinExistence type="predicted"/>
<organism evidence="5 6">
    <name type="scientific">Polynucleobacter arcticus</name>
    <dbReference type="NCBI Taxonomy" id="1743165"/>
    <lineage>
        <taxon>Bacteria</taxon>
        <taxon>Pseudomonadati</taxon>
        <taxon>Pseudomonadota</taxon>
        <taxon>Betaproteobacteria</taxon>
        <taxon>Burkholderiales</taxon>
        <taxon>Burkholderiaceae</taxon>
        <taxon>Polynucleobacter</taxon>
    </lineage>
</organism>
<dbReference type="KEGG" id="pard:DN92_02160"/>